<feature type="region of interest" description="Disordered" evidence="1">
    <location>
        <begin position="121"/>
        <end position="140"/>
    </location>
</feature>
<evidence type="ECO:0000313" key="2">
    <source>
        <dbReference type="EMBL" id="GAA1671167.1"/>
    </source>
</evidence>
<feature type="compositionally biased region" description="Basic and acidic residues" evidence="1">
    <location>
        <begin position="131"/>
        <end position="140"/>
    </location>
</feature>
<evidence type="ECO:0008006" key="4">
    <source>
        <dbReference type="Google" id="ProtNLM"/>
    </source>
</evidence>
<proteinExistence type="predicted"/>
<comment type="caution">
    <text evidence="2">The sequence shown here is derived from an EMBL/GenBank/DDBJ whole genome shotgun (WGS) entry which is preliminary data.</text>
</comment>
<dbReference type="EMBL" id="BAAAQF010000005">
    <property type="protein sequence ID" value="GAA1671167.1"/>
    <property type="molecule type" value="Genomic_DNA"/>
</dbReference>
<accession>A0ABN2GH14</accession>
<dbReference type="Proteomes" id="UP001499851">
    <property type="component" value="Unassembled WGS sequence"/>
</dbReference>
<dbReference type="RefSeq" id="WP_344484269.1">
    <property type="nucleotide sequence ID" value="NZ_BAAAQF010000005.1"/>
</dbReference>
<dbReference type="Pfam" id="PF12277">
    <property type="entry name" value="DUF3618"/>
    <property type="match status" value="1"/>
</dbReference>
<feature type="region of interest" description="Disordered" evidence="1">
    <location>
        <begin position="145"/>
        <end position="174"/>
    </location>
</feature>
<organism evidence="2 3">
    <name type="scientific">Glycomyces endophyticus</name>
    <dbReference type="NCBI Taxonomy" id="480996"/>
    <lineage>
        <taxon>Bacteria</taxon>
        <taxon>Bacillati</taxon>
        <taxon>Actinomycetota</taxon>
        <taxon>Actinomycetes</taxon>
        <taxon>Glycomycetales</taxon>
        <taxon>Glycomycetaceae</taxon>
        <taxon>Glycomyces</taxon>
    </lineage>
</organism>
<protein>
    <recommendedName>
        <fullName evidence="4">DUF3618 domain-containing protein</fullName>
    </recommendedName>
</protein>
<feature type="compositionally biased region" description="Basic and acidic residues" evidence="1">
    <location>
        <begin position="156"/>
        <end position="174"/>
    </location>
</feature>
<reference evidence="2 3" key="1">
    <citation type="journal article" date="2019" name="Int. J. Syst. Evol. Microbiol.">
        <title>The Global Catalogue of Microorganisms (GCM) 10K type strain sequencing project: providing services to taxonomists for standard genome sequencing and annotation.</title>
        <authorList>
            <consortium name="The Broad Institute Genomics Platform"/>
            <consortium name="The Broad Institute Genome Sequencing Center for Infectious Disease"/>
            <person name="Wu L."/>
            <person name="Ma J."/>
        </authorList>
    </citation>
    <scope>NUCLEOTIDE SEQUENCE [LARGE SCALE GENOMIC DNA]</scope>
    <source>
        <strain evidence="2 3">JCM 16001</strain>
    </source>
</reference>
<dbReference type="SUPFAM" id="SSF58113">
    <property type="entry name" value="Apolipoprotein A-I"/>
    <property type="match status" value="1"/>
</dbReference>
<name>A0ABN2GH14_9ACTN</name>
<keyword evidence="3" id="KW-1185">Reference proteome</keyword>
<evidence type="ECO:0000256" key="1">
    <source>
        <dbReference type="SAM" id="MobiDB-lite"/>
    </source>
</evidence>
<dbReference type="InterPro" id="IPR022062">
    <property type="entry name" value="DUF3618"/>
</dbReference>
<evidence type="ECO:0000313" key="3">
    <source>
        <dbReference type="Proteomes" id="UP001499851"/>
    </source>
</evidence>
<sequence length="174" mass="18689">MGSRADELRQEIESTREDLGETIDEINDRVNPARIVQRKKENVQRRVHTVREKVMGTVGPERVGDRIEGSPLAAGLIAFGIGALAASLLPSDRSSREAAQALSEHAGPAVARVKEAGAEIGSHVGATAKESSQHLGEHVKESVEHVKAEAQSSGETVKDESQRAADDVRRTREG</sequence>
<gene>
    <name evidence="2" type="ORF">GCM10009830_16420</name>
</gene>